<dbReference type="InterPro" id="IPR025202">
    <property type="entry name" value="PLD-like_dom"/>
</dbReference>
<evidence type="ECO:0000313" key="3">
    <source>
        <dbReference type="Proteomes" id="UP000070299"/>
    </source>
</evidence>
<gene>
    <name evidence="2" type="ORF">AX660_08175</name>
</gene>
<protein>
    <recommendedName>
        <fullName evidence="1">Phospholipase D-like domain-containing protein</fullName>
    </recommendedName>
</protein>
<keyword evidence="3" id="KW-1185">Reference proteome</keyword>
<dbReference type="AlphaFoldDB" id="A0A136A407"/>
<dbReference type="CDD" id="cd00138">
    <property type="entry name" value="PLDc_SF"/>
    <property type="match status" value="1"/>
</dbReference>
<dbReference type="Pfam" id="PF13091">
    <property type="entry name" value="PLDc_2"/>
    <property type="match status" value="1"/>
</dbReference>
<dbReference type="Gene3D" id="3.30.870.10">
    <property type="entry name" value="Endonuclease Chain A"/>
    <property type="match status" value="1"/>
</dbReference>
<comment type="caution">
    <text evidence="2">The sequence shown here is derived from an EMBL/GenBank/DDBJ whole genome shotgun (WGS) entry which is preliminary data.</text>
</comment>
<accession>A0A136A407</accession>
<name>A0A136A407_9ALTE</name>
<dbReference type="EMBL" id="LSNE01000003">
    <property type="protein sequence ID" value="KXI29978.1"/>
    <property type="molecule type" value="Genomic_DNA"/>
</dbReference>
<dbReference type="Proteomes" id="UP000070299">
    <property type="component" value="Unassembled WGS sequence"/>
</dbReference>
<evidence type="ECO:0000313" key="2">
    <source>
        <dbReference type="EMBL" id="KXI29978.1"/>
    </source>
</evidence>
<dbReference type="SUPFAM" id="SSF56024">
    <property type="entry name" value="Phospholipase D/nuclease"/>
    <property type="match status" value="1"/>
</dbReference>
<dbReference type="RefSeq" id="WP_068373522.1">
    <property type="nucleotide sequence ID" value="NZ_LSNE01000003.1"/>
</dbReference>
<evidence type="ECO:0000259" key="1">
    <source>
        <dbReference type="Pfam" id="PF13091"/>
    </source>
</evidence>
<dbReference type="OrthoDB" id="7572623at2"/>
<feature type="domain" description="Phospholipase D-like" evidence="1">
    <location>
        <begin position="109"/>
        <end position="195"/>
    </location>
</feature>
<proteinExistence type="predicted"/>
<organism evidence="2 3">
    <name type="scientific">Paraglaciecola hydrolytica</name>
    <dbReference type="NCBI Taxonomy" id="1799789"/>
    <lineage>
        <taxon>Bacteria</taxon>
        <taxon>Pseudomonadati</taxon>
        <taxon>Pseudomonadota</taxon>
        <taxon>Gammaproteobacteria</taxon>
        <taxon>Alteromonadales</taxon>
        <taxon>Alteromonadaceae</taxon>
        <taxon>Paraglaciecola</taxon>
    </lineage>
</organism>
<sequence>MEHSVLLAQLRALIERAPNLDDYHPSSKEHLVWFGQGHALITRWNAVDAMSFQSAADSMSIDLLRPRNIAKILGTIQRAIADLELKAPQTQNKVFSAGDVYDFFKEMNRVISSAKQTIFIIDPFLDYTVVDHYLDARKTDVNVRLLLSSKVKDQIKVLKPVIEKYNTQYGDIIKVKKSSKLHDRVIFIDNDVCWVVGQSLKDAAIKPTYLLPLSPDVISAKLDDYENIWAEANEI</sequence>
<dbReference type="STRING" id="1799789.AX660_08175"/>
<reference evidence="3" key="1">
    <citation type="submission" date="2016-02" db="EMBL/GenBank/DDBJ databases">
        <authorList>
            <person name="Schultz-Johansen M."/>
            <person name="Glaring M.A."/>
            <person name="Bech P.K."/>
            <person name="Stougaard P."/>
        </authorList>
    </citation>
    <scope>NUCLEOTIDE SEQUENCE [LARGE SCALE GENOMIC DNA]</scope>
    <source>
        <strain evidence="3">S66</strain>
    </source>
</reference>